<evidence type="ECO:0000313" key="1">
    <source>
        <dbReference type="EMBL" id="KAJ6706985.1"/>
    </source>
</evidence>
<comment type="caution">
    <text evidence="1">The sequence shown here is derived from an EMBL/GenBank/DDBJ whole genome shotgun (WGS) entry which is preliminary data.</text>
</comment>
<reference evidence="1" key="2">
    <citation type="journal article" date="2023" name="Int. J. Mol. Sci.">
        <title>De Novo Assembly and Annotation of 11 Diverse Shrub Willow (Salix) Genomes Reveals Novel Gene Organization in Sex-Linked Regions.</title>
        <authorList>
            <person name="Hyden B."/>
            <person name="Feng K."/>
            <person name="Yates T.B."/>
            <person name="Jawdy S."/>
            <person name="Cereghino C."/>
            <person name="Smart L.B."/>
            <person name="Muchero W."/>
        </authorList>
    </citation>
    <scope>NUCLEOTIDE SEQUENCE [LARGE SCALE GENOMIC DNA]</scope>
    <source>
        <tissue evidence="1">Shoot tip</tissue>
    </source>
</reference>
<gene>
    <name evidence="1" type="ORF">OIU85_027346</name>
</gene>
<keyword evidence="2" id="KW-1185">Reference proteome</keyword>
<evidence type="ECO:0000313" key="2">
    <source>
        <dbReference type="Proteomes" id="UP001151529"/>
    </source>
</evidence>
<protein>
    <submittedName>
        <fullName evidence="1">Uncharacterized protein</fullName>
    </submittedName>
</protein>
<name>A0A9Q0TAZ3_SALVM</name>
<accession>A0A9Q0TAZ3</accession>
<organism evidence="1 2">
    <name type="scientific">Salix viminalis</name>
    <name type="common">Common osier</name>
    <name type="synonym">Basket willow</name>
    <dbReference type="NCBI Taxonomy" id="40686"/>
    <lineage>
        <taxon>Eukaryota</taxon>
        <taxon>Viridiplantae</taxon>
        <taxon>Streptophyta</taxon>
        <taxon>Embryophyta</taxon>
        <taxon>Tracheophyta</taxon>
        <taxon>Spermatophyta</taxon>
        <taxon>Magnoliopsida</taxon>
        <taxon>eudicotyledons</taxon>
        <taxon>Gunneridae</taxon>
        <taxon>Pentapetalae</taxon>
        <taxon>rosids</taxon>
        <taxon>fabids</taxon>
        <taxon>Malpighiales</taxon>
        <taxon>Salicaceae</taxon>
        <taxon>Saliceae</taxon>
        <taxon>Salix</taxon>
    </lineage>
</organism>
<dbReference type="AlphaFoldDB" id="A0A9Q0TAZ3"/>
<dbReference type="Proteomes" id="UP001151529">
    <property type="component" value="Chromosome 4"/>
</dbReference>
<reference evidence="1" key="1">
    <citation type="submission" date="2022-11" db="EMBL/GenBank/DDBJ databases">
        <authorList>
            <person name="Hyden B.L."/>
            <person name="Feng K."/>
            <person name="Yates T."/>
            <person name="Jawdy S."/>
            <person name="Smart L.B."/>
            <person name="Muchero W."/>
        </authorList>
    </citation>
    <scope>NUCLEOTIDE SEQUENCE</scope>
    <source>
        <tissue evidence="1">Shoot tip</tissue>
    </source>
</reference>
<dbReference type="EMBL" id="JAPFFL010000008">
    <property type="protein sequence ID" value="KAJ6706985.1"/>
    <property type="molecule type" value="Genomic_DNA"/>
</dbReference>
<sequence length="76" mass="8304">MLVAETFMLGHVENCFWVQVLSWENPSSMSSVCTQTLMANKNDGMGFTSVLVQFPVGGYTCVVTLFELCLSTSGLD</sequence>
<proteinExistence type="predicted"/>